<feature type="region of interest" description="Disordered" evidence="5">
    <location>
        <begin position="216"/>
        <end position="242"/>
    </location>
</feature>
<dbReference type="STRING" id="593117.TGAM_2033"/>
<dbReference type="Gene3D" id="2.20.25.420">
    <property type="entry name" value="ZPR1, zinc finger domain"/>
    <property type="match status" value="1"/>
</dbReference>
<dbReference type="KEGG" id="tga:TGAM_2033"/>
<evidence type="ECO:0000256" key="4">
    <source>
        <dbReference type="ARBA" id="ARBA00022833"/>
    </source>
</evidence>
<dbReference type="EMBL" id="CP001398">
    <property type="protein sequence ID" value="ACS34535.1"/>
    <property type="molecule type" value="Genomic_DNA"/>
</dbReference>
<protein>
    <submittedName>
        <fullName evidence="7">Zn-finger protein, ZPR1-type</fullName>
    </submittedName>
</protein>
<sequence>MLLFSVMLMGEKKGEKVEVKPELGEVQVISLGDCPICGGKNTLKAIQHIHEIPYFGKVMESTIICERCGYRNADVMILEDRPPKLYTVRVEDERDLFTRVVRSKSGTIELEEIGVKVEPGPASEGFITNVEGVLERVRETLLMAREFRKQEGDEEAVKKADEILQYIEDVKEGKKPLTVKIADPLGNSALIGEKVRSRLLTEEEIRKLSLGPYQIVNPEELESSENGSEEALSEKASGDKEA</sequence>
<comment type="similarity">
    <text evidence="1">Belongs to the ZPR1 family.</text>
</comment>
<accession>C5A2B6</accession>
<dbReference type="Pfam" id="PF22794">
    <property type="entry name" value="jr-ZPR1"/>
    <property type="match status" value="1"/>
</dbReference>
<keyword evidence="3" id="KW-0863">Zinc-finger</keyword>
<evidence type="ECO:0000256" key="5">
    <source>
        <dbReference type="SAM" id="MobiDB-lite"/>
    </source>
</evidence>
<dbReference type="InterPro" id="IPR042452">
    <property type="entry name" value="ZPR1_Znf1/2"/>
</dbReference>
<dbReference type="FunFam" id="2.20.25.420:FF:000006">
    <property type="entry name" value="Zn finger containing protein"/>
    <property type="match status" value="1"/>
</dbReference>
<keyword evidence="2" id="KW-0479">Metal-binding</keyword>
<dbReference type="SMART" id="SM00709">
    <property type="entry name" value="Zpr1"/>
    <property type="match status" value="1"/>
</dbReference>
<dbReference type="Gene3D" id="2.60.120.1040">
    <property type="entry name" value="ZPR1, A/B domain"/>
    <property type="match status" value="1"/>
</dbReference>
<dbReference type="PANTHER" id="PTHR10876">
    <property type="entry name" value="ZINC FINGER PROTEIN ZPR1"/>
    <property type="match status" value="1"/>
</dbReference>
<evidence type="ECO:0000259" key="6">
    <source>
        <dbReference type="SMART" id="SM00709"/>
    </source>
</evidence>
<feature type="compositionally biased region" description="Basic and acidic residues" evidence="5">
    <location>
        <begin position="232"/>
        <end position="242"/>
    </location>
</feature>
<dbReference type="InterPro" id="IPR042451">
    <property type="entry name" value="ZPR1_A/B_dom"/>
</dbReference>
<dbReference type="GO" id="GO:0008270">
    <property type="term" value="F:zinc ion binding"/>
    <property type="evidence" value="ECO:0007669"/>
    <property type="project" value="UniProtKB-KW"/>
</dbReference>
<keyword evidence="8" id="KW-1185">Reference proteome</keyword>
<dbReference type="NCBIfam" id="TIGR00310">
    <property type="entry name" value="ZPR1_znf"/>
    <property type="match status" value="1"/>
</dbReference>
<feature type="domain" description="Zinc finger ZPR1-type" evidence="6">
    <location>
        <begin position="32"/>
        <end position="192"/>
    </location>
</feature>
<dbReference type="InterPro" id="IPR056180">
    <property type="entry name" value="ZPR1_jr_dom"/>
</dbReference>
<dbReference type="InterPro" id="IPR040141">
    <property type="entry name" value="ZPR1"/>
</dbReference>
<dbReference type="AlphaFoldDB" id="C5A2B6"/>
<dbReference type="FunFam" id="2.60.120.1040:FF:000008">
    <property type="entry name" value="Zn finger containing protein"/>
    <property type="match status" value="1"/>
</dbReference>
<dbReference type="PaxDb" id="593117-TGAM_2033"/>
<dbReference type="InterPro" id="IPR004470">
    <property type="entry name" value="ZPR1-like_arc"/>
</dbReference>
<dbReference type="PATRIC" id="fig|593117.10.peg.2044"/>
<dbReference type="NCBIfam" id="TIGR00340">
    <property type="entry name" value="zpr1_rel"/>
    <property type="match status" value="1"/>
</dbReference>
<evidence type="ECO:0000256" key="2">
    <source>
        <dbReference type="ARBA" id="ARBA00022723"/>
    </source>
</evidence>
<dbReference type="eggNOG" id="arCOG04265">
    <property type="taxonomic scope" value="Archaea"/>
</dbReference>
<organism evidence="7 8">
    <name type="scientific">Thermococcus gammatolerans (strain DSM 15229 / JCM 11827 / EJ3)</name>
    <dbReference type="NCBI Taxonomy" id="593117"/>
    <lineage>
        <taxon>Archaea</taxon>
        <taxon>Methanobacteriati</taxon>
        <taxon>Methanobacteriota</taxon>
        <taxon>Thermococci</taxon>
        <taxon>Thermococcales</taxon>
        <taxon>Thermococcaceae</taxon>
        <taxon>Thermococcus</taxon>
    </lineage>
</organism>
<dbReference type="InterPro" id="IPR004457">
    <property type="entry name" value="Znf_ZPR1"/>
</dbReference>
<evidence type="ECO:0000256" key="3">
    <source>
        <dbReference type="ARBA" id="ARBA00022771"/>
    </source>
</evidence>
<name>C5A2B6_THEGJ</name>
<evidence type="ECO:0000256" key="1">
    <source>
        <dbReference type="ARBA" id="ARBA00008354"/>
    </source>
</evidence>
<dbReference type="PANTHER" id="PTHR10876:SF0">
    <property type="entry name" value="ZINC FINGER PROTEIN ZPR1"/>
    <property type="match status" value="1"/>
</dbReference>
<reference evidence="7 8" key="1">
    <citation type="journal article" date="2007" name="Genome Biol.">
        <title>Genome analysis and genome-wide proteomics of Thermococcus gammatolerans, the most radioresistant organism known amongst the Archaea.</title>
        <authorList>
            <person name="Zivanovic Y."/>
            <person name="Armengaud J."/>
            <person name="Lagorce A."/>
            <person name="Leplat C."/>
            <person name="Guerin P."/>
            <person name="Dutertre M."/>
            <person name="Anthouard V."/>
            <person name="Forterre P."/>
            <person name="Wincker P."/>
            <person name="Confalonieri F."/>
        </authorList>
    </citation>
    <scope>NUCLEOTIDE SEQUENCE [LARGE SCALE GENOMIC DNA]</scope>
    <source>
        <strain evidence="8">DSM 15229 / JCM 11827 / EJ3</strain>
    </source>
</reference>
<gene>
    <name evidence="7" type="ordered locus">TGAM_2033</name>
</gene>
<proteinExistence type="inferred from homology"/>
<keyword evidence="4" id="KW-0862">Zinc</keyword>
<evidence type="ECO:0000313" key="8">
    <source>
        <dbReference type="Proteomes" id="UP000001488"/>
    </source>
</evidence>
<dbReference type="HOGENOM" id="CLU_107446_0_0_2"/>
<dbReference type="Pfam" id="PF03367">
    <property type="entry name" value="Zn_ribbon_ZPR1"/>
    <property type="match status" value="1"/>
</dbReference>
<dbReference type="Proteomes" id="UP000001488">
    <property type="component" value="Chromosome"/>
</dbReference>
<evidence type="ECO:0000313" key="7">
    <source>
        <dbReference type="EMBL" id="ACS34535.1"/>
    </source>
</evidence>